<evidence type="ECO:0000313" key="3">
    <source>
        <dbReference type="Proteomes" id="UP000007350"/>
    </source>
</evidence>
<dbReference type="InterPro" id="IPR006518">
    <property type="entry name" value="Trypano_RHS"/>
</dbReference>
<proteinExistence type="predicted"/>
<feature type="domain" description="Retrotransposon hot spot protein,C-terminal" evidence="1">
    <location>
        <begin position="1"/>
        <end position="197"/>
    </location>
</feature>
<evidence type="ECO:0000259" key="1">
    <source>
        <dbReference type="Pfam" id="PF07999"/>
    </source>
</evidence>
<comment type="caution">
    <text evidence="2">The sequence shown here is derived from an EMBL/GenBank/DDBJ whole genome shotgun (WGS) entry which is preliminary data.</text>
</comment>
<sequence length="263" mass="30961">MIVVSSPEVRNYGGWVRQVKATRIILNCPDEMDVKAMCAWMKQGVKTDKQAEFWKMVEERMYFMWPIPRYIFDEESFNRRRRAVRFALDSVNDVTLNEFFSRGGESPWYFESPFHELVNIVRELYADSEMFFIALICVYLKEKAFKIFIRLTEYNSFLKVILSSRDIIFSIFSECFALESFMEIAFVKAMATKLTELEPPTGRQAKPCVLKLNPELHPKGYEGLVPSEYETTIREIKHGVLYKTWITSFLLVDAFFSSWSQIQ</sequence>
<keyword evidence="3" id="KW-1185">Reference proteome</keyword>
<name>K2MTZ2_TRYCR</name>
<reference evidence="2 3" key="1">
    <citation type="journal article" date="2012" name="BMC Genomics">
        <title>Comparative genomic analysis of human infective Trypanosoma cruzi lineages with the bat-restricted subspecies T. cruzi marinkellei.</title>
        <authorList>
            <person name="Franzen O."/>
            <person name="Talavera-Lopez C."/>
            <person name="Ochaya S."/>
            <person name="Butler C.E."/>
            <person name="Messenger L.A."/>
            <person name="Lewis M.D."/>
            <person name="Llewellyn M.S."/>
            <person name="Marinkelle C.J."/>
            <person name="Tyler K.M."/>
            <person name="Miles M.A."/>
            <person name="Andersson B."/>
        </authorList>
    </citation>
    <scope>NUCLEOTIDE SEQUENCE [LARGE SCALE GENOMIC DNA]</scope>
    <source>
        <strain evidence="2 3">B7</strain>
    </source>
</reference>
<dbReference type="NCBIfam" id="TIGR01631">
    <property type="entry name" value="Trypano_RHS"/>
    <property type="match status" value="1"/>
</dbReference>
<dbReference type="InterPro" id="IPR046836">
    <property type="entry name" value="RHS_C"/>
</dbReference>
<gene>
    <name evidence="2" type="ORF">MOQ_007087</name>
</gene>
<dbReference type="Proteomes" id="UP000007350">
    <property type="component" value="Unassembled WGS sequence"/>
</dbReference>
<dbReference type="OrthoDB" id="2340858at2759"/>
<dbReference type="AlphaFoldDB" id="K2MTZ2"/>
<dbReference type="EMBL" id="AHKC01014023">
    <property type="protein sequence ID" value="EKF29144.1"/>
    <property type="molecule type" value="Genomic_DNA"/>
</dbReference>
<protein>
    <submittedName>
        <fullName evidence="2">Retrotransposon hot spot (RHS) protein, putative</fullName>
    </submittedName>
</protein>
<evidence type="ECO:0000313" key="2">
    <source>
        <dbReference type="EMBL" id="EKF29144.1"/>
    </source>
</evidence>
<accession>K2MTZ2</accession>
<organism evidence="2 3">
    <name type="scientific">Trypanosoma cruzi marinkellei</name>
    <dbReference type="NCBI Taxonomy" id="85056"/>
    <lineage>
        <taxon>Eukaryota</taxon>
        <taxon>Discoba</taxon>
        <taxon>Euglenozoa</taxon>
        <taxon>Kinetoplastea</taxon>
        <taxon>Metakinetoplastina</taxon>
        <taxon>Trypanosomatida</taxon>
        <taxon>Trypanosomatidae</taxon>
        <taxon>Trypanosoma</taxon>
        <taxon>Schizotrypanum</taxon>
    </lineage>
</organism>
<dbReference type="Pfam" id="PF07999">
    <property type="entry name" value="RHSP"/>
    <property type="match status" value="1"/>
</dbReference>